<keyword evidence="1" id="KW-0732">Signal</keyword>
<organism evidence="2 3">
    <name type="scientific">Acanthosepion pharaonis</name>
    <name type="common">Pharaoh cuttlefish</name>
    <name type="synonym">Sepia pharaonis</name>
    <dbReference type="NCBI Taxonomy" id="158019"/>
    <lineage>
        <taxon>Eukaryota</taxon>
        <taxon>Metazoa</taxon>
        <taxon>Spiralia</taxon>
        <taxon>Lophotrochozoa</taxon>
        <taxon>Mollusca</taxon>
        <taxon>Cephalopoda</taxon>
        <taxon>Coleoidea</taxon>
        <taxon>Decapodiformes</taxon>
        <taxon>Sepiida</taxon>
        <taxon>Sepiina</taxon>
        <taxon>Sepiidae</taxon>
        <taxon>Acanthosepion</taxon>
    </lineage>
</organism>
<dbReference type="Pfam" id="PF06413">
    <property type="entry name" value="Neugrin"/>
    <property type="match status" value="1"/>
</dbReference>
<name>A0A812E5Y7_ACAPH</name>
<dbReference type="AlphaFoldDB" id="A0A812E5Y7"/>
<reference evidence="2" key="1">
    <citation type="submission" date="2021-01" db="EMBL/GenBank/DDBJ databases">
        <authorList>
            <person name="Li R."/>
            <person name="Bekaert M."/>
        </authorList>
    </citation>
    <scope>NUCLEOTIDE SEQUENCE</scope>
    <source>
        <strain evidence="2">Farmed</strain>
    </source>
</reference>
<evidence type="ECO:0008006" key="4">
    <source>
        <dbReference type="Google" id="ProtNLM"/>
    </source>
</evidence>
<evidence type="ECO:0000256" key="1">
    <source>
        <dbReference type="SAM" id="SignalP"/>
    </source>
</evidence>
<feature type="signal peptide" evidence="1">
    <location>
        <begin position="1"/>
        <end position="18"/>
    </location>
</feature>
<feature type="chain" id="PRO_5032781735" description="Neugrin" evidence="1">
    <location>
        <begin position="19"/>
        <end position="162"/>
    </location>
</feature>
<keyword evidence="3" id="KW-1185">Reference proteome</keyword>
<proteinExistence type="predicted"/>
<dbReference type="PANTHER" id="PTHR13475">
    <property type="entry name" value="NEUGRIN"/>
    <property type="match status" value="1"/>
</dbReference>
<comment type="caution">
    <text evidence="2">The sequence shown here is derived from an EMBL/GenBank/DDBJ whole genome shotgun (WGS) entry which is preliminary data.</text>
</comment>
<evidence type="ECO:0000313" key="2">
    <source>
        <dbReference type="EMBL" id="CAE1317901.1"/>
    </source>
</evidence>
<accession>A0A812E5Y7</accession>
<dbReference type="Proteomes" id="UP000597762">
    <property type="component" value="Unassembled WGS sequence"/>
</dbReference>
<dbReference type="InterPro" id="IPR010487">
    <property type="entry name" value="NGRN/Rrg9"/>
</dbReference>
<protein>
    <recommendedName>
        <fullName evidence="4">Neugrin</fullName>
    </recommendedName>
</protein>
<dbReference type="OrthoDB" id="6415470at2759"/>
<gene>
    <name evidence="2" type="ORF">SPHA_68441</name>
</gene>
<sequence>MLLCELIFSLLQVRICSCEPLILKCGYARGKGGGCRKKGQLTLPHDLKLSEIRDEPQIHGSLFIDPDDGEKSQSIDDVCNVLNDQRPSVADLHKFAKKEREKLKLKILKQKYFKDPQEINLLTWETKQQICFLNREFPEDWTVDRLVQSFPLKTRSISSPFL</sequence>
<evidence type="ECO:0000313" key="3">
    <source>
        <dbReference type="Proteomes" id="UP000597762"/>
    </source>
</evidence>
<dbReference type="PANTHER" id="PTHR13475:SF3">
    <property type="entry name" value="NEUGRIN"/>
    <property type="match status" value="1"/>
</dbReference>
<dbReference type="GO" id="GO:0005634">
    <property type="term" value="C:nucleus"/>
    <property type="evidence" value="ECO:0007669"/>
    <property type="project" value="TreeGrafter"/>
</dbReference>
<dbReference type="EMBL" id="CAHIKZ030004979">
    <property type="protein sequence ID" value="CAE1317901.1"/>
    <property type="molecule type" value="Genomic_DNA"/>
</dbReference>